<keyword evidence="4" id="KW-1185">Reference proteome</keyword>
<feature type="transmembrane region" description="Helical" evidence="1">
    <location>
        <begin position="209"/>
        <end position="232"/>
    </location>
</feature>
<feature type="transmembrane region" description="Helical" evidence="1">
    <location>
        <begin position="244"/>
        <end position="263"/>
    </location>
</feature>
<dbReference type="EMBL" id="BAQW01000004">
    <property type="protein sequence ID" value="GBR10629.1"/>
    <property type="molecule type" value="Genomic_DNA"/>
</dbReference>
<feature type="transmembrane region" description="Helical" evidence="1">
    <location>
        <begin position="56"/>
        <end position="76"/>
    </location>
</feature>
<feature type="transmembrane region" description="Helical" evidence="1">
    <location>
        <begin position="145"/>
        <end position="164"/>
    </location>
</feature>
<feature type="transmembrane region" description="Helical" evidence="1">
    <location>
        <begin position="88"/>
        <end position="105"/>
    </location>
</feature>
<proteinExistence type="predicted"/>
<organism evidence="3 4">
    <name type="scientific">Gluconobacter frateurii NRIC 0228</name>
    <dbReference type="NCBI Taxonomy" id="1307946"/>
    <lineage>
        <taxon>Bacteria</taxon>
        <taxon>Pseudomonadati</taxon>
        <taxon>Pseudomonadota</taxon>
        <taxon>Alphaproteobacteria</taxon>
        <taxon>Acetobacterales</taxon>
        <taxon>Acetobacteraceae</taxon>
        <taxon>Gluconobacter</taxon>
    </lineage>
</organism>
<gene>
    <name evidence="3" type="ORF">AA0228_1115</name>
</gene>
<feature type="transmembrane region" description="Helical" evidence="1">
    <location>
        <begin position="275"/>
        <end position="293"/>
    </location>
</feature>
<dbReference type="Proteomes" id="UP001061070">
    <property type="component" value="Unassembled WGS sequence"/>
</dbReference>
<accession>A0ABQ0QA69</accession>
<protein>
    <submittedName>
        <fullName evidence="3">Integral membrane protein DUF6</fullName>
    </submittedName>
</protein>
<evidence type="ECO:0000259" key="2">
    <source>
        <dbReference type="Pfam" id="PF00892"/>
    </source>
</evidence>
<sequence length="336" mass="35852">MPLAPRGKIIVNVPSHNPDRSSQATLGILCGAGAGALWGLVFLAPELVRSFTPLQLSVGRYLAYGLIAAVLIAPRWSRVFCVIRLRDWSALFWLSLFGNTLYYVLVSSAVLAGGIALTSLVLGFMPVAVTIIGSRDKGAVPLRSLLPSLGLCAAGAVCIGWQALTMPSPSGQSVMGLVYALAALTCWTTYAVWNSRCLMRMHHLSAHDWTLLTGLVTGGQALVLLPVALLASSGSHSPSEWGRFAGVSAGVAVIASLFGNALWNRMCRLLPLTMTGQMILFETLFGVTYGVLWEQRAPRFLEMAAFALMIGSVLSCAAVHRRQSTHETLPVMDLAA</sequence>
<reference evidence="3" key="1">
    <citation type="submission" date="2013-04" db="EMBL/GenBank/DDBJ databases">
        <title>The genome sequencing project of 58 acetic acid bacteria.</title>
        <authorList>
            <person name="Okamoto-Kainuma A."/>
            <person name="Ishikawa M."/>
            <person name="Umino S."/>
            <person name="Koizumi Y."/>
            <person name="Shiwa Y."/>
            <person name="Yoshikawa H."/>
            <person name="Matsutani M."/>
            <person name="Matsushita K."/>
        </authorList>
    </citation>
    <scope>NUCLEOTIDE SEQUENCE</scope>
    <source>
        <strain evidence="3">NRIC 0228</strain>
    </source>
</reference>
<evidence type="ECO:0000313" key="4">
    <source>
        <dbReference type="Proteomes" id="UP001061070"/>
    </source>
</evidence>
<feature type="transmembrane region" description="Helical" evidence="1">
    <location>
        <begin position="24"/>
        <end position="44"/>
    </location>
</feature>
<keyword evidence="1" id="KW-0812">Transmembrane</keyword>
<dbReference type="Pfam" id="PF00892">
    <property type="entry name" value="EamA"/>
    <property type="match status" value="1"/>
</dbReference>
<evidence type="ECO:0000256" key="1">
    <source>
        <dbReference type="SAM" id="Phobius"/>
    </source>
</evidence>
<feature type="transmembrane region" description="Helical" evidence="1">
    <location>
        <begin position="299"/>
        <end position="319"/>
    </location>
</feature>
<keyword evidence="1" id="KW-1133">Transmembrane helix</keyword>
<comment type="caution">
    <text evidence="3">The sequence shown here is derived from an EMBL/GenBank/DDBJ whole genome shotgun (WGS) entry which is preliminary data.</text>
</comment>
<feature type="transmembrane region" description="Helical" evidence="1">
    <location>
        <begin position="111"/>
        <end position="133"/>
    </location>
</feature>
<feature type="transmembrane region" description="Helical" evidence="1">
    <location>
        <begin position="176"/>
        <end position="193"/>
    </location>
</feature>
<evidence type="ECO:0000313" key="3">
    <source>
        <dbReference type="EMBL" id="GBR10629.1"/>
    </source>
</evidence>
<keyword evidence="1" id="KW-0472">Membrane</keyword>
<dbReference type="InterPro" id="IPR000620">
    <property type="entry name" value="EamA_dom"/>
</dbReference>
<name>A0ABQ0QA69_9PROT</name>
<feature type="domain" description="EamA" evidence="2">
    <location>
        <begin position="175"/>
        <end position="314"/>
    </location>
</feature>